<dbReference type="OrthoDB" id="9796523at2"/>
<accession>A0A428Z809</accession>
<protein>
    <submittedName>
        <fullName evidence="1">RloB domain-containing protein</fullName>
    </submittedName>
</protein>
<dbReference type="Proteomes" id="UP000287547">
    <property type="component" value="Unassembled WGS sequence"/>
</dbReference>
<name>A0A428Z809_KIBAR</name>
<evidence type="ECO:0000313" key="1">
    <source>
        <dbReference type="EMBL" id="RSM83931.1"/>
    </source>
</evidence>
<comment type="caution">
    <text evidence="1">The sequence shown here is derived from an EMBL/GenBank/DDBJ whole genome shotgun (WGS) entry which is preliminary data.</text>
</comment>
<dbReference type="Pfam" id="PF13707">
    <property type="entry name" value="RloB"/>
    <property type="match status" value="1"/>
</dbReference>
<dbReference type="EMBL" id="QHKI01000018">
    <property type="protein sequence ID" value="RSM83931.1"/>
    <property type="molecule type" value="Genomic_DNA"/>
</dbReference>
<dbReference type="AlphaFoldDB" id="A0A428Z809"/>
<dbReference type="InterPro" id="IPR025591">
    <property type="entry name" value="RloB"/>
</dbReference>
<gene>
    <name evidence="1" type="ORF">DMH04_22585</name>
</gene>
<dbReference type="RefSeq" id="WP_125727386.1">
    <property type="nucleotide sequence ID" value="NZ_QHKI01000018.1"/>
</dbReference>
<sequence length="197" mass="22187">MARRENSARRAVDRRRRERTHLLVVCGGEKTEIDYFAGLKQLYRARATVKPKGGSPLKLVGYAARLRDQYREEFDEVWCVVDVDEFDIEAASAEADKLGIELAISDPCFEFWLLPHFRDPCGPAKARKEIAGHLTKCLNGYDKTRLNFAHFAPAVPVAIERARRIDPASNPSTGVWRLVDKFMASADVGDTVRGQLP</sequence>
<evidence type="ECO:0000313" key="2">
    <source>
        <dbReference type="Proteomes" id="UP000287547"/>
    </source>
</evidence>
<proteinExistence type="predicted"/>
<reference evidence="1 2" key="1">
    <citation type="submission" date="2018-05" db="EMBL/GenBank/DDBJ databases">
        <title>Evolution of GPA BGCs.</title>
        <authorList>
            <person name="Waglechner N."/>
            <person name="Wright G.D."/>
        </authorList>
    </citation>
    <scope>NUCLEOTIDE SEQUENCE [LARGE SCALE GENOMIC DNA]</scope>
    <source>
        <strain evidence="1 2">A82846</strain>
    </source>
</reference>
<organism evidence="1 2">
    <name type="scientific">Kibdelosporangium aridum</name>
    <dbReference type="NCBI Taxonomy" id="2030"/>
    <lineage>
        <taxon>Bacteria</taxon>
        <taxon>Bacillati</taxon>
        <taxon>Actinomycetota</taxon>
        <taxon>Actinomycetes</taxon>
        <taxon>Pseudonocardiales</taxon>
        <taxon>Pseudonocardiaceae</taxon>
        <taxon>Kibdelosporangium</taxon>
    </lineage>
</organism>